<proteinExistence type="predicted"/>
<protein>
    <recommendedName>
        <fullName evidence="3">Beta protein</fullName>
    </recommendedName>
</protein>
<gene>
    <name evidence="1" type="ORF">GGR05_004410</name>
</gene>
<dbReference type="OrthoDB" id="7475055at2"/>
<name>A0A7W6BUH1_9HYPH</name>
<organism evidence="1 2">
    <name type="scientific">Aureimonas phyllosphaerae</name>
    <dbReference type="NCBI Taxonomy" id="1166078"/>
    <lineage>
        <taxon>Bacteria</taxon>
        <taxon>Pseudomonadati</taxon>
        <taxon>Pseudomonadota</taxon>
        <taxon>Alphaproteobacteria</taxon>
        <taxon>Hyphomicrobiales</taxon>
        <taxon>Aurantimonadaceae</taxon>
        <taxon>Aureimonas</taxon>
    </lineage>
</organism>
<dbReference type="InterPro" id="IPR025683">
    <property type="entry name" value="Protein_beta"/>
</dbReference>
<dbReference type="Pfam" id="PF14350">
    <property type="entry name" value="Beta_protein"/>
    <property type="match status" value="1"/>
</dbReference>
<dbReference type="RefSeq" id="WP_090966918.1">
    <property type="nucleotide sequence ID" value="NZ_FOOA01000044.1"/>
</dbReference>
<accession>A0A7W6BUH1</accession>
<dbReference type="EMBL" id="JACIDO010000023">
    <property type="protein sequence ID" value="MBB3938239.1"/>
    <property type="molecule type" value="Genomic_DNA"/>
</dbReference>
<dbReference type="Proteomes" id="UP000531216">
    <property type="component" value="Unassembled WGS sequence"/>
</dbReference>
<reference evidence="1 2" key="1">
    <citation type="submission" date="2020-08" db="EMBL/GenBank/DDBJ databases">
        <title>Genomic Encyclopedia of Type Strains, Phase IV (KMG-IV): sequencing the most valuable type-strain genomes for metagenomic binning, comparative biology and taxonomic classification.</title>
        <authorList>
            <person name="Goeker M."/>
        </authorList>
    </citation>
    <scope>NUCLEOTIDE SEQUENCE [LARGE SCALE GENOMIC DNA]</scope>
    <source>
        <strain evidence="1 2">DSM 25024</strain>
    </source>
</reference>
<evidence type="ECO:0000313" key="2">
    <source>
        <dbReference type="Proteomes" id="UP000531216"/>
    </source>
</evidence>
<evidence type="ECO:0000313" key="1">
    <source>
        <dbReference type="EMBL" id="MBB3938239.1"/>
    </source>
</evidence>
<comment type="caution">
    <text evidence="1">The sequence shown here is derived from an EMBL/GenBank/DDBJ whole genome shotgun (WGS) entry which is preliminary data.</text>
</comment>
<sequence>MGVQHTYYPAISTRQSEIRALKELAEPTKDRLFPIVRLQAWSRPKAGQGGPLERSLTHIKDALGIRPFALDVQVPRQLPTTEWAQLGIDEQSRLFAPSGGFANWCDIVETDERLIPTVIWADNHAALRTQVSRLAALGRGLVFRFRRSQGWNLADAASLLDLALGDGPVLFMFDCEQIGARDDLTAIGLSVRGAMLAVAGMFEPENSEFMLCGSSFPSQFAEINPEHAVIDIRERVLFQMLRASPLLLQAGVVLKYGDHASVFAGEREPAFRGAPRVDYPTRSRWVYHRCAQGFSTAVARVRADSRWDETLLCWGAQRIRRAHGGDLQGLNSQSPWVAMRINIHLHLQAHHDDGGALVIEEAWVD</sequence>
<dbReference type="AlphaFoldDB" id="A0A7W6BUH1"/>
<evidence type="ECO:0008006" key="3">
    <source>
        <dbReference type="Google" id="ProtNLM"/>
    </source>
</evidence>
<keyword evidence="2" id="KW-1185">Reference proteome</keyword>